<evidence type="ECO:0000259" key="9">
    <source>
        <dbReference type="Pfam" id="PF12323"/>
    </source>
</evidence>
<dbReference type="RefSeq" id="WP_386257966.1">
    <property type="nucleotide sequence ID" value="NZ_JBHTRV010000015.1"/>
</dbReference>
<evidence type="ECO:0000256" key="2">
    <source>
        <dbReference type="ARBA" id="ARBA00022578"/>
    </source>
</evidence>
<name>A0ABW6IX28_STRWE</name>
<evidence type="ECO:0000256" key="1">
    <source>
        <dbReference type="ARBA" id="ARBA00008761"/>
    </source>
</evidence>
<dbReference type="InterPro" id="IPR001959">
    <property type="entry name" value="Transposase"/>
</dbReference>
<keyword evidence="5" id="KW-0238">DNA-binding</keyword>
<evidence type="ECO:0000313" key="10">
    <source>
        <dbReference type="EMBL" id="MFE5982208.1"/>
    </source>
</evidence>
<dbReference type="NCBIfam" id="NF040570">
    <property type="entry name" value="guided_TnpB"/>
    <property type="match status" value="1"/>
</dbReference>
<keyword evidence="10" id="KW-0540">Nuclease</keyword>
<keyword evidence="10" id="KW-0378">Hydrolase</keyword>
<comment type="caution">
    <text evidence="10">The sequence shown here is derived from an EMBL/GenBank/DDBJ whole genome shotgun (WGS) entry which is preliminary data.</text>
</comment>
<dbReference type="InterPro" id="IPR021027">
    <property type="entry name" value="Transposase_put_HTH"/>
</dbReference>
<accession>A0ABW6IX28</accession>
<gene>
    <name evidence="10" type="ORF">ACFQ63_21155</name>
</gene>
<evidence type="ECO:0000259" key="8">
    <source>
        <dbReference type="Pfam" id="PF07282"/>
    </source>
</evidence>
<evidence type="ECO:0000313" key="11">
    <source>
        <dbReference type="Proteomes" id="UP001600424"/>
    </source>
</evidence>
<evidence type="ECO:0000259" key="7">
    <source>
        <dbReference type="Pfam" id="PF01385"/>
    </source>
</evidence>
<proteinExistence type="inferred from homology"/>
<protein>
    <submittedName>
        <fullName evidence="10">RNA-guided endonuclease InsQ/TnpB family protein</fullName>
    </submittedName>
</protein>
<feature type="domain" description="Cas12f1-like TNB" evidence="8">
    <location>
        <begin position="331"/>
        <end position="394"/>
    </location>
</feature>
<evidence type="ECO:0000256" key="6">
    <source>
        <dbReference type="ARBA" id="ARBA00023172"/>
    </source>
</evidence>
<organism evidence="10 11">
    <name type="scientific">Streptomyces wedmorensis</name>
    <dbReference type="NCBI Taxonomy" id="43759"/>
    <lineage>
        <taxon>Bacteria</taxon>
        <taxon>Bacillati</taxon>
        <taxon>Actinomycetota</taxon>
        <taxon>Actinomycetes</taxon>
        <taxon>Kitasatosporales</taxon>
        <taxon>Streptomycetaceae</taxon>
        <taxon>Streptomyces</taxon>
    </lineage>
</organism>
<evidence type="ECO:0000256" key="4">
    <source>
        <dbReference type="ARBA" id="ARBA00022833"/>
    </source>
</evidence>
<dbReference type="Pfam" id="PF12323">
    <property type="entry name" value="HTH_OrfB_IS605"/>
    <property type="match status" value="1"/>
</dbReference>
<reference evidence="10 11" key="1">
    <citation type="submission" date="2024-09" db="EMBL/GenBank/DDBJ databases">
        <title>The Natural Products Discovery Center: Release of the First 8490 Sequenced Strains for Exploring Actinobacteria Biosynthetic Diversity.</title>
        <authorList>
            <person name="Kalkreuter E."/>
            <person name="Kautsar S.A."/>
            <person name="Yang D."/>
            <person name="Bader C.D."/>
            <person name="Teijaro C.N."/>
            <person name="Fluegel L."/>
            <person name="Davis C.M."/>
            <person name="Simpson J.R."/>
            <person name="Lauterbach L."/>
            <person name="Steele A.D."/>
            <person name="Gui C."/>
            <person name="Meng S."/>
            <person name="Li G."/>
            <person name="Viehrig K."/>
            <person name="Ye F."/>
            <person name="Su P."/>
            <person name="Kiefer A.F."/>
            <person name="Nichols A."/>
            <person name="Cepeda A.J."/>
            <person name="Yan W."/>
            <person name="Fan B."/>
            <person name="Jiang Y."/>
            <person name="Adhikari A."/>
            <person name="Zheng C.-J."/>
            <person name="Schuster L."/>
            <person name="Cowan T.M."/>
            <person name="Smanski M.J."/>
            <person name="Chevrette M.G."/>
            <person name="De Carvalho L.P.S."/>
            <person name="Shen B."/>
        </authorList>
    </citation>
    <scope>NUCLEOTIDE SEQUENCE [LARGE SCALE GENOMIC DNA]</scope>
    <source>
        <strain evidence="10 11">NPDC056472</strain>
    </source>
</reference>
<keyword evidence="3" id="KW-0479">Metal-binding</keyword>
<keyword evidence="6" id="KW-0233">DNA recombination</keyword>
<keyword evidence="4" id="KW-0862">Zinc</keyword>
<keyword evidence="11" id="KW-1185">Reference proteome</keyword>
<evidence type="ECO:0000256" key="5">
    <source>
        <dbReference type="ARBA" id="ARBA00023125"/>
    </source>
</evidence>
<dbReference type="GO" id="GO:0004519">
    <property type="term" value="F:endonuclease activity"/>
    <property type="evidence" value="ECO:0007669"/>
    <property type="project" value="UniProtKB-KW"/>
</dbReference>
<comment type="similarity">
    <text evidence="1">In the C-terminal section; belongs to the transposase 35 family.</text>
</comment>
<dbReference type="Pfam" id="PF07282">
    <property type="entry name" value="Cas12f1-like_TNB"/>
    <property type="match status" value="1"/>
</dbReference>
<dbReference type="Pfam" id="PF01385">
    <property type="entry name" value="OrfB_IS605"/>
    <property type="match status" value="1"/>
</dbReference>
<dbReference type="EMBL" id="JBHTRV010000015">
    <property type="protein sequence ID" value="MFE5982208.1"/>
    <property type="molecule type" value="Genomic_DNA"/>
</dbReference>
<dbReference type="Proteomes" id="UP001600424">
    <property type="component" value="Unassembled WGS sequence"/>
</dbReference>
<keyword evidence="10" id="KW-0255">Endonuclease</keyword>
<keyword evidence="2" id="KW-0815">Transposition</keyword>
<feature type="domain" description="Transposase putative helix-turn-helix" evidence="9">
    <location>
        <begin position="9"/>
        <end position="41"/>
    </location>
</feature>
<dbReference type="InterPro" id="IPR010095">
    <property type="entry name" value="Cas12f1-like_TNB"/>
</dbReference>
<evidence type="ECO:0000256" key="3">
    <source>
        <dbReference type="ARBA" id="ARBA00022723"/>
    </source>
</evidence>
<feature type="domain" description="Probable transposase IS891/IS1136/IS1341" evidence="7">
    <location>
        <begin position="178"/>
        <end position="300"/>
    </location>
</feature>
<sequence length="434" mass="48793">MAVTADMGRKYRAYPTPEQDEILTRWRHHARALWNLALEHRLMVGRKHDGVSWVWSAEQCLLLTELRNDPDDSVNWICDLPATAGQQVLRRLDQAFKNWANPSHPARKPLFKRRGSPVGIPFPGQKVRVRRLNRRWAEVCVPKLGWIRFRLSRALGGALRSCTLVRDGLGWHVSFGVHTGHRAAEPNGKRGCGVDFGVKVSAWVSTEPTPRLMPPSLTEGEQRRLKALERRKARQVTYAKKHNGGSYSNRLRRTIAQIAALRGRQARRRLDFTHKLTTDLAKNHGFVGVEDLHILNMVKSAKGTVEQPGNGVRNKAALNRGIYDNVPGERRRQLGYKTLLYGSQLRPVPPHGTSQTCPACGERDARNRVGCGREFACVHCGYTGHADRIASIEIEARARRMGDTVIKSTRSVRTDARGRSIGTRLRAAPDAHMA</sequence>